<proteinExistence type="predicted"/>
<organism evidence="1 2">
    <name type="scientific">Neoasaia chiangmaiensis</name>
    <dbReference type="NCBI Taxonomy" id="320497"/>
    <lineage>
        <taxon>Bacteria</taxon>
        <taxon>Pseudomonadati</taxon>
        <taxon>Pseudomonadota</taxon>
        <taxon>Alphaproteobacteria</taxon>
        <taxon>Acetobacterales</taxon>
        <taxon>Acetobacteraceae</taxon>
        <taxon>Neoasaia</taxon>
    </lineage>
</organism>
<dbReference type="Proteomes" id="UP000188604">
    <property type="component" value="Chromosome"/>
</dbReference>
<dbReference type="EMBL" id="CP014691">
    <property type="protein sequence ID" value="AQS88011.1"/>
    <property type="molecule type" value="Genomic_DNA"/>
</dbReference>
<gene>
    <name evidence="1" type="ORF">A0U93_08720</name>
</gene>
<dbReference type="AlphaFoldDB" id="A0A1U9KQ88"/>
<accession>A0A1U9KQ88</accession>
<keyword evidence="2" id="KW-1185">Reference proteome</keyword>
<sequence length="59" mass="6364">MSESGIMACQQKGAAMSHAMPQDRNGDPQPEQTPAPSRPDHPADPDNETFDMPCEEIPA</sequence>
<protein>
    <submittedName>
        <fullName evidence="1">Uncharacterized protein</fullName>
    </submittedName>
</protein>
<evidence type="ECO:0000313" key="2">
    <source>
        <dbReference type="Proteomes" id="UP000188604"/>
    </source>
</evidence>
<name>A0A1U9KQ88_9PROT</name>
<reference evidence="1 2" key="1">
    <citation type="submission" date="2016-03" db="EMBL/GenBank/DDBJ databases">
        <title>Acetic acid bacteria sequencing.</title>
        <authorList>
            <person name="Brandt J."/>
            <person name="Jakob F."/>
            <person name="Vogel R.F."/>
        </authorList>
    </citation>
    <scope>NUCLEOTIDE SEQUENCE [LARGE SCALE GENOMIC DNA]</scope>
    <source>
        <strain evidence="1 2">NBRC 101099</strain>
    </source>
</reference>
<evidence type="ECO:0000313" key="1">
    <source>
        <dbReference type="EMBL" id="AQS88011.1"/>
    </source>
</evidence>
<dbReference type="KEGG" id="nch:A0U93_08720"/>
<dbReference type="RefSeq" id="WP_077807027.1">
    <property type="nucleotide sequence ID" value="NZ_BJXS01000007.1"/>
</dbReference>